<accession>A0ABU8WVN2</accession>
<dbReference type="GO" id="GO:0051213">
    <property type="term" value="F:dioxygenase activity"/>
    <property type="evidence" value="ECO:0007669"/>
    <property type="project" value="UniProtKB-KW"/>
</dbReference>
<comment type="caution">
    <text evidence="3">The sequence shown here is derived from an EMBL/GenBank/DDBJ whole genome shotgun (WGS) entry which is preliminary data.</text>
</comment>
<dbReference type="Pfam" id="PF02668">
    <property type="entry name" value="TauD"/>
    <property type="match status" value="1"/>
</dbReference>
<name>A0ABU8WVN2_9BURK</name>
<dbReference type="Proteomes" id="UP001385892">
    <property type="component" value="Unassembled WGS sequence"/>
</dbReference>
<evidence type="ECO:0000256" key="1">
    <source>
        <dbReference type="ARBA" id="ARBA00023002"/>
    </source>
</evidence>
<proteinExistence type="predicted"/>
<feature type="domain" description="TauD/TfdA-like" evidence="2">
    <location>
        <begin position="2"/>
        <end position="30"/>
    </location>
</feature>
<sequence>MGDIVYWGNHATLHTRNGFDNGERRVMKRISLSGSKPF</sequence>
<dbReference type="InterPro" id="IPR042098">
    <property type="entry name" value="TauD-like_sf"/>
</dbReference>
<dbReference type="SUPFAM" id="SSF51197">
    <property type="entry name" value="Clavaminate synthase-like"/>
    <property type="match status" value="1"/>
</dbReference>
<dbReference type="RefSeq" id="WP_340347305.1">
    <property type="nucleotide sequence ID" value="NZ_JBBKZT010000025.1"/>
</dbReference>
<evidence type="ECO:0000313" key="3">
    <source>
        <dbReference type="EMBL" id="MEJ8851606.1"/>
    </source>
</evidence>
<keyword evidence="3" id="KW-0223">Dioxygenase</keyword>
<dbReference type="EMBL" id="JBBKZT010000025">
    <property type="protein sequence ID" value="MEJ8851606.1"/>
    <property type="molecule type" value="Genomic_DNA"/>
</dbReference>
<dbReference type="InterPro" id="IPR003819">
    <property type="entry name" value="TauD/TfdA-like"/>
</dbReference>
<keyword evidence="1" id="KW-0560">Oxidoreductase</keyword>
<protein>
    <submittedName>
        <fullName evidence="3">TauD/TfdA family dioxygenase</fullName>
    </submittedName>
</protein>
<evidence type="ECO:0000259" key="2">
    <source>
        <dbReference type="Pfam" id="PF02668"/>
    </source>
</evidence>
<gene>
    <name evidence="3" type="ORF">WKW82_33560</name>
</gene>
<dbReference type="Gene3D" id="3.60.130.10">
    <property type="entry name" value="Clavaminate synthase-like"/>
    <property type="match status" value="1"/>
</dbReference>
<organism evidence="3 4">
    <name type="scientific">Variovorax rhizosphaerae</name>
    <dbReference type="NCBI Taxonomy" id="1836200"/>
    <lineage>
        <taxon>Bacteria</taxon>
        <taxon>Pseudomonadati</taxon>
        <taxon>Pseudomonadota</taxon>
        <taxon>Betaproteobacteria</taxon>
        <taxon>Burkholderiales</taxon>
        <taxon>Comamonadaceae</taxon>
        <taxon>Variovorax</taxon>
    </lineage>
</organism>
<keyword evidence="4" id="KW-1185">Reference proteome</keyword>
<reference evidence="3 4" key="1">
    <citation type="submission" date="2024-03" db="EMBL/GenBank/DDBJ databases">
        <title>Novel species of the genus Variovorax.</title>
        <authorList>
            <person name="Liu Q."/>
            <person name="Xin Y.-H."/>
        </authorList>
    </citation>
    <scope>NUCLEOTIDE SEQUENCE [LARGE SCALE GENOMIC DNA]</scope>
    <source>
        <strain evidence="3 4">KACC 18900</strain>
    </source>
</reference>
<evidence type="ECO:0000313" key="4">
    <source>
        <dbReference type="Proteomes" id="UP001385892"/>
    </source>
</evidence>